<evidence type="ECO:0000256" key="3">
    <source>
        <dbReference type="ARBA" id="ARBA00022679"/>
    </source>
</evidence>
<feature type="domain" description="Phospholipid/glycerol acyltransferase" evidence="7">
    <location>
        <begin position="79"/>
        <end position="190"/>
    </location>
</feature>
<proteinExistence type="predicted"/>
<dbReference type="RefSeq" id="WP_173956255.1">
    <property type="nucleotide sequence ID" value="NZ_CP028942.1"/>
</dbReference>
<keyword evidence="3 8" id="KW-0808">Transferase</keyword>
<keyword evidence="2" id="KW-0444">Lipid biosynthesis</keyword>
<dbReference type="SUPFAM" id="SSF69593">
    <property type="entry name" value="Glycerol-3-phosphate (1)-acyltransferase"/>
    <property type="match status" value="1"/>
</dbReference>
<dbReference type="CDD" id="cd07989">
    <property type="entry name" value="LPLAT_AGPAT-like"/>
    <property type="match status" value="1"/>
</dbReference>
<dbReference type="PANTHER" id="PTHR10434">
    <property type="entry name" value="1-ACYL-SN-GLYCEROL-3-PHOSPHATE ACYLTRANSFERASE"/>
    <property type="match status" value="1"/>
</dbReference>
<dbReference type="Proteomes" id="UP000503312">
    <property type="component" value="Chromosome"/>
</dbReference>
<keyword evidence="4" id="KW-0443">Lipid metabolism</keyword>
<evidence type="ECO:0000259" key="7">
    <source>
        <dbReference type="SMART" id="SM00563"/>
    </source>
</evidence>
<comment type="pathway">
    <text evidence="1">Lipid metabolism.</text>
</comment>
<evidence type="ECO:0000313" key="8">
    <source>
        <dbReference type="EMBL" id="QKM65218.1"/>
    </source>
</evidence>
<sequence length="264" mass="29568">MSDSNNATQPKTPFIIQAWCWIRIAIHVVYGILLLSIRFPFIQQGAKNEYIQSWSSVLLSIFGVRLSVHNQDILPSSPFLLAANHVSWMDIHAISAFKAIRFVAKSEVANWPIFGWMARQIGTVFIRRDSSRHGKHVAEELSKVLQHESICIFPEGTSTSGASVLPFKPNLFESAVLSKVPVFSLAIFYESAITNQRTDIPAFVGDMSLLESIANILKHRHLSVNLVFLPPSGSSQDSPNDRKWLALHSQEAIQRHLRSGKVPM</sequence>
<evidence type="ECO:0000256" key="6">
    <source>
        <dbReference type="SAM" id="Phobius"/>
    </source>
</evidence>
<evidence type="ECO:0000256" key="2">
    <source>
        <dbReference type="ARBA" id="ARBA00022516"/>
    </source>
</evidence>
<organism evidence="8 9">
    <name type="scientific">Polynucleobacter tropicus</name>
    <dbReference type="NCBI Taxonomy" id="1743174"/>
    <lineage>
        <taxon>Bacteria</taxon>
        <taxon>Pseudomonadati</taxon>
        <taxon>Pseudomonadota</taxon>
        <taxon>Betaproteobacteria</taxon>
        <taxon>Burkholderiales</taxon>
        <taxon>Burkholderiaceae</taxon>
        <taxon>Polynucleobacter</taxon>
    </lineage>
</organism>
<keyword evidence="6" id="KW-0472">Membrane</keyword>
<reference evidence="8 9" key="1">
    <citation type="submission" date="2018-04" db="EMBL/GenBank/DDBJ databases">
        <title>Polynucleobacter sp. UH21B genome.</title>
        <authorList>
            <person name="Hahn M.W."/>
        </authorList>
    </citation>
    <scope>NUCLEOTIDE SEQUENCE [LARGE SCALE GENOMIC DNA]</scope>
    <source>
        <strain evidence="8 9">MWH-UH21B</strain>
    </source>
</reference>
<gene>
    <name evidence="8" type="ORF">DCO17_08205</name>
</gene>
<evidence type="ECO:0000256" key="4">
    <source>
        <dbReference type="ARBA" id="ARBA00023098"/>
    </source>
</evidence>
<dbReference type="EMBL" id="CP028942">
    <property type="protein sequence ID" value="QKM65218.1"/>
    <property type="molecule type" value="Genomic_DNA"/>
</dbReference>
<feature type="transmembrane region" description="Helical" evidence="6">
    <location>
        <begin position="14"/>
        <end position="37"/>
    </location>
</feature>
<dbReference type="Pfam" id="PF01553">
    <property type="entry name" value="Acyltransferase"/>
    <property type="match status" value="1"/>
</dbReference>
<dbReference type="AlphaFoldDB" id="A0A6M9Q0T2"/>
<name>A0A6M9Q0T2_9BURK</name>
<dbReference type="GO" id="GO:0003841">
    <property type="term" value="F:1-acylglycerol-3-phosphate O-acyltransferase activity"/>
    <property type="evidence" value="ECO:0007669"/>
    <property type="project" value="TreeGrafter"/>
</dbReference>
<dbReference type="PANTHER" id="PTHR10434:SF64">
    <property type="entry name" value="1-ACYL-SN-GLYCEROL-3-PHOSPHATE ACYLTRANSFERASE-RELATED"/>
    <property type="match status" value="1"/>
</dbReference>
<evidence type="ECO:0000313" key="9">
    <source>
        <dbReference type="Proteomes" id="UP000503312"/>
    </source>
</evidence>
<dbReference type="SMART" id="SM00563">
    <property type="entry name" value="PlsC"/>
    <property type="match status" value="1"/>
</dbReference>
<accession>A0A6M9Q0T2</accession>
<evidence type="ECO:0000256" key="5">
    <source>
        <dbReference type="ARBA" id="ARBA00023315"/>
    </source>
</evidence>
<dbReference type="KEGG" id="ptrp:DCO17_08205"/>
<protein>
    <submittedName>
        <fullName evidence="8">1-acyl-sn-glycerol-3-phosphate acyltransferase</fullName>
    </submittedName>
</protein>
<keyword evidence="5 8" id="KW-0012">Acyltransferase</keyword>
<keyword evidence="6" id="KW-1133">Transmembrane helix</keyword>
<dbReference type="InterPro" id="IPR002123">
    <property type="entry name" value="Plipid/glycerol_acylTrfase"/>
</dbReference>
<dbReference type="GO" id="GO:0006654">
    <property type="term" value="P:phosphatidic acid biosynthetic process"/>
    <property type="evidence" value="ECO:0007669"/>
    <property type="project" value="TreeGrafter"/>
</dbReference>
<keyword evidence="6" id="KW-0812">Transmembrane</keyword>
<keyword evidence="9" id="KW-1185">Reference proteome</keyword>
<evidence type="ECO:0000256" key="1">
    <source>
        <dbReference type="ARBA" id="ARBA00005189"/>
    </source>
</evidence>